<dbReference type="EMBL" id="JASSZA010000002">
    <property type="protein sequence ID" value="KAK2118396.1"/>
    <property type="molecule type" value="Genomic_DNA"/>
</dbReference>
<dbReference type="Proteomes" id="UP001266305">
    <property type="component" value="Unassembled WGS sequence"/>
</dbReference>
<reference evidence="2 3" key="1">
    <citation type="submission" date="2023-05" db="EMBL/GenBank/DDBJ databases">
        <title>B98-5 Cell Line De Novo Hybrid Assembly: An Optical Mapping Approach.</title>
        <authorList>
            <person name="Kananen K."/>
            <person name="Auerbach J.A."/>
            <person name="Kautto E."/>
            <person name="Blachly J.S."/>
        </authorList>
    </citation>
    <scope>NUCLEOTIDE SEQUENCE [LARGE SCALE GENOMIC DNA]</scope>
    <source>
        <strain evidence="2">B95-8</strain>
        <tissue evidence="2">Cell line</tissue>
    </source>
</reference>
<evidence type="ECO:0000256" key="1">
    <source>
        <dbReference type="SAM" id="MobiDB-lite"/>
    </source>
</evidence>
<protein>
    <submittedName>
        <fullName evidence="2">Uncharacterized protein</fullName>
    </submittedName>
</protein>
<name>A0ABQ9W9W1_SAGOE</name>
<organism evidence="2 3">
    <name type="scientific">Saguinus oedipus</name>
    <name type="common">Cotton-top tamarin</name>
    <name type="synonym">Oedipomidas oedipus</name>
    <dbReference type="NCBI Taxonomy" id="9490"/>
    <lineage>
        <taxon>Eukaryota</taxon>
        <taxon>Metazoa</taxon>
        <taxon>Chordata</taxon>
        <taxon>Craniata</taxon>
        <taxon>Vertebrata</taxon>
        <taxon>Euteleostomi</taxon>
        <taxon>Mammalia</taxon>
        <taxon>Eutheria</taxon>
        <taxon>Euarchontoglires</taxon>
        <taxon>Primates</taxon>
        <taxon>Haplorrhini</taxon>
        <taxon>Platyrrhini</taxon>
        <taxon>Cebidae</taxon>
        <taxon>Callitrichinae</taxon>
        <taxon>Saguinus</taxon>
    </lineage>
</organism>
<evidence type="ECO:0000313" key="3">
    <source>
        <dbReference type="Proteomes" id="UP001266305"/>
    </source>
</evidence>
<proteinExistence type="predicted"/>
<evidence type="ECO:0000313" key="2">
    <source>
        <dbReference type="EMBL" id="KAK2118396.1"/>
    </source>
</evidence>
<accession>A0ABQ9W9W1</accession>
<keyword evidence="3" id="KW-1185">Reference proteome</keyword>
<feature type="region of interest" description="Disordered" evidence="1">
    <location>
        <begin position="95"/>
        <end position="119"/>
    </location>
</feature>
<gene>
    <name evidence="2" type="ORF">P7K49_005283</name>
</gene>
<sequence>MSQGKKFSYGNYHLSASQGDSEGPSLGSLDSLSHALGVLEERVNNSRRRARRHATDDDYNIEVLLGVDDSVVQFHGKEHVQKYLLTLMNISEGQTPIQSPSSKLAVGGVEDEGGNPLSL</sequence>
<feature type="region of interest" description="Disordered" evidence="1">
    <location>
        <begin position="1"/>
        <end position="30"/>
    </location>
</feature>
<comment type="caution">
    <text evidence="2">The sequence shown here is derived from an EMBL/GenBank/DDBJ whole genome shotgun (WGS) entry which is preliminary data.</text>
</comment>